<keyword evidence="9" id="KW-1185">Reference proteome</keyword>
<dbReference type="GO" id="GO:0030154">
    <property type="term" value="P:cell differentiation"/>
    <property type="evidence" value="ECO:0007669"/>
    <property type="project" value="UniProtKB-KW"/>
</dbReference>
<dbReference type="InterPro" id="IPR040353">
    <property type="entry name" value="FLX/FLX-like"/>
</dbReference>
<evidence type="ECO:0000256" key="2">
    <source>
        <dbReference type="ARBA" id="ARBA00022473"/>
    </source>
</evidence>
<dbReference type="Gene3D" id="1.20.58.130">
    <property type="match status" value="1"/>
</dbReference>
<evidence type="ECO:0000313" key="8">
    <source>
        <dbReference type="EnsemblPlants" id="Kaladp0062s0031.1.v1.1"/>
    </source>
</evidence>
<evidence type="ECO:0000256" key="7">
    <source>
        <dbReference type="SAM" id="MobiDB-lite"/>
    </source>
</evidence>
<dbReference type="EnsemblPlants" id="Kaladp0062s0031.1.v1.1">
    <property type="protein sequence ID" value="Kaladp0062s0031.1.v1.1"/>
    <property type="gene ID" value="Kaladp0062s0031.v1.1"/>
</dbReference>
<comment type="similarity">
    <text evidence="1">Belongs to the FLX family.</text>
</comment>
<dbReference type="GO" id="GO:0009908">
    <property type="term" value="P:flower development"/>
    <property type="evidence" value="ECO:0007669"/>
    <property type="project" value="UniProtKB-KW"/>
</dbReference>
<dbReference type="OMA" id="HIDKERQ"/>
<name>A0A7N0UDY1_KALFE</name>
<evidence type="ECO:0000256" key="4">
    <source>
        <dbReference type="ARBA" id="ARBA00023054"/>
    </source>
</evidence>
<feature type="compositionally biased region" description="Basic and acidic residues" evidence="7">
    <location>
        <begin position="19"/>
        <end position="31"/>
    </location>
</feature>
<keyword evidence="2" id="KW-0217">Developmental protein</keyword>
<dbReference type="PANTHER" id="PTHR33405">
    <property type="entry name" value="PROTEIN FLX-LIKE 2"/>
    <property type="match status" value="1"/>
</dbReference>
<dbReference type="PANTHER" id="PTHR33405:SF19">
    <property type="entry name" value="OS08G0430100 PROTEIN"/>
    <property type="match status" value="1"/>
</dbReference>
<keyword evidence="4 6" id="KW-0175">Coiled coil</keyword>
<evidence type="ECO:0000256" key="6">
    <source>
        <dbReference type="SAM" id="Coils"/>
    </source>
</evidence>
<keyword evidence="5" id="KW-0287">Flowering</keyword>
<feature type="coiled-coil region" evidence="6">
    <location>
        <begin position="137"/>
        <end position="230"/>
    </location>
</feature>
<reference evidence="8" key="1">
    <citation type="submission" date="2021-01" db="UniProtKB">
        <authorList>
            <consortium name="EnsemblPlants"/>
        </authorList>
    </citation>
    <scope>IDENTIFICATION</scope>
</reference>
<organism evidence="8 9">
    <name type="scientific">Kalanchoe fedtschenkoi</name>
    <name type="common">Lavender scallops</name>
    <name type="synonym">South American air plant</name>
    <dbReference type="NCBI Taxonomy" id="63787"/>
    <lineage>
        <taxon>Eukaryota</taxon>
        <taxon>Viridiplantae</taxon>
        <taxon>Streptophyta</taxon>
        <taxon>Embryophyta</taxon>
        <taxon>Tracheophyta</taxon>
        <taxon>Spermatophyta</taxon>
        <taxon>Magnoliopsida</taxon>
        <taxon>eudicotyledons</taxon>
        <taxon>Gunneridae</taxon>
        <taxon>Pentapetalae</taxon>
        <taxon>Saxifragales</taxon>
        <taxon>Crassulaceae</taxon>
        <taxon>Kalanchoe</taxon>
    </lineage>
</organism>
<evidence type="ECO:0008006" key="10">
    <source>
        <dbReference type="Google" id="ProtNLM"/>
    </source>
</evidence>
<evidence type="ECO:0000313" key="9">
    <source>
        <dbReference type="Proteomes" id="UP000594263"/>
    </source>
</evidence>
<dbReference type="AlphaFoldDB" id="A0A7N0UDY1"/>
<evidence type="ECO:0000256" key="3">
    <source>
        <dbReference type="ARBA" id="ARBA00022782"/>
    </source>
</evidence>
<feature type="region of interest" description="Disordered" evidence="7">
    <location>
        <begin position="1"/>
        <end position="39"/>
    </location>
</feature>
<proteinExistence type="inferred from homology"/>
<protein>
    <recommendedName>
        <fullName evidence="10">Protein FLX-like 3</fullName>
    </recommendedName>
</protein>
<keyword evidence="3" id="KW-0221">Differentiation</keyword>
<dbReference type="Proteomes" id="UP000594263">
    <property type="component" value="Unplaced"/>
</dbReference>
<feature type="coiled-coil region" evidence="6">
    <location>
        <begin position="67"/>
        <end position="101"/>
    </location>
</feature>
<accession>A0A7N0UDY1</accession>
<sequence>MISFLQETKMAGRNRGGPRRGDSYRGYRDAPRNVAHHRPAPLGIHPAVLEEELELQRRDMQRIIMENRTVIDENTLLQRELEDTKDEIHRLSQVIPKLRAEKEMHARELMEKNLTLDASLRAVEPLRSEVMHLRSEAQKLNMLRQEMSSEVQGLTKEVNRLQNENQQLKAIKSEIDMLRKELAEARGALEYEKKANEEQMEQKLAMEKNLVAIAREIEKLRAEQMNTERRRGLGIGAYGIASGSPDMRYHPASYGDGYTGPWAHYDKRPRH</sequence>
<dbReference type="Gramene" id="Kaladp0062s0031.1.v1.1">
    <property type="protein sequence ID" value="Kaladp0062s0031.1.v1.1"/>
    <property type="gene ID" value="Kaladp0062s0031.v1.1"/>
</dbReference>
<evidence type="ECO:0000256" key="1">
    <source>
        <dbReference type="ARBA" id="ARBA00005405"/>
    </source>
</evidence>
<evidence type="ECO:0000256" key="5">
    <source>
        <dbReference type="ARBA" id="ARBA00023089"/>
    </source>
</evidence>